<dbReference type="InParanoid" id="A0A0V0QD03"/>
<evidence type="ECO:0000259" key="7">
    <source>
        <dbReference type="PROSITE" id="PS50405"/>
    </source>
</evidence>
<dbReference type="Gene3D" id="1.20.1050.10">
    <property type="match status" value="2"/>
</dbReference>
<dbReference type="Pfam" id="PF02798">
    <property type="entry name" value="GST_N"/>
    <property type="match status" value="2"/>
</dbReference>
<evidence type="ECO:0000256" key="4">
    <source>
        <dbReference type="ARBA" id="ARBA00022679"/>
    </source>
</evidence>
<keyword evidence="9" id="KW-1185">Reference proteome</keyword>
<dbReference type="InterPro" id="IPR036282">
    <property type="entry name" value="Glutathione-S-Trfase_C_sf"/>
</dbReference>
<feature type="domain" description="GST N-terminal" evidence="6">
    <location>
        <begin position="265"/>
        <end position="350"/>
    </location>
</feature>
<feature type="domain" description="GST C-terminal" evidence="7">
    <location>
        <begin position="98"/>
        <end position="223"/>
    </location>
</feature>
<evidence type="ECO:0000313" key="9">
    <source>
        <dbReference type="Proteomes" id="UP000054937"/>
    </source>
</evidence>
<organism evidence="8 9">
    <name type="scientific">Pseudocohnilembus persalinus</name>
    <name type="common">Ciliate</name>
    <dbReference type="NCBI Taxonomy" id="266149"/>
    <lineage>
        <taxon>Eukaryota</taxon>
        <taxon>Sar</taxon>
        <taxon>Alveolata</taxon>
        <taxon>Ciliophora</taxon>
        <taxon>Intramacronucleata</taxon>
        <taxon>Oligohymenophorea</taxon>
        <taxon>Scuticociliatia</taxon>
        <taxon>Philasterida</taxon>
        <taxon>Pseudocohnilembidae</taxon>
        <taxon>Pseudocohnilembus</taxon>
    </lineage>
</organism>
<dbReference type="GO" id="GO:0006749">
    <property type="term" value="P:glutathione metabolic process"/>
    <property type="evidence" value="ECO:0007669"/>
    <property type="project" value="TreeGrafter"/>
</dbReference>
<protein>
    <recommendedName>
        <fullName evidence="3">glutathione transferase</fullName>
        <ecNumber evidence="3">2.5.1.18</ecNumber>
    </recommendedName>
</protein>
<name>A0A0V0QD03_PSEPJ</name>
<comment type="function">
    <text evidence="1">Conjugation of reduced glutathione to a wide number of exogenous and endogenous hydrophobic electrophiles.</text>
</comment>
<evidence type="ECO:0000256" key="3">
    <source>
        <dbReference type="ARBA" id="ARBA00012452"/>
    </source>
</evidence>
<feature type="domain" description="GST C-terminal" evidence="7">
    <location>
        <begin position="355"/>
        <end position="482"/>
    </location>
</feature>
<dbReference type="PROSITE" id="PS50404">
    <property type="entry name" value="GST_NTER"/>
    <property type="match status" value="2"/>
</dbReference>
<dbReference type="InterPro" id="IPR010987">
    <property type="entry name" value="Glutathione-S-Trfase_C-like"/>
</dbReference>
<gene>
    <name evidence="8" type="ORF">PPERSA_07212</name>
</gene>
<keyword evidence="4" id="KW-0808">Transferase</keyword>
<feature type="domain" description="GST N-terminal" evidence="6">
    <location>
        <begin position="8"/>
        <end position="92"/>
    </location>
</feature>
<dbReference type="InterPro" id="IPR040079">
    <property type="entry name" value="Glutathione_S-Trfase"/>
</dbReference>
<dbReference type="Proteomes" id="UP000054937">
    <property type="component" value="Unassembled WGS sequence"/>
</dbReference>
<accession>A0A0V0QD03</accession>
<dbReference type="AlphaFoldDB" id="A0A0V0QD03"/>
<sequence length="499" mass="59077">MDQNNKKADIIFGYWNVRANGQVSRLLLEYTGQTNYTNKLYTEQNYQQWFEQDKIKLIKEFPNLPFLIQGDFQLTESQAIDFYIMGQSELKEQLLGKDLLEQGLIKKLFYIGKQLQSKLFTICDSPQYEEMKEKRQEEIKSDLLKFAQYKGNRSFLLGEKVTYPDFLLYEIIYLFKAAYGNEALEKQNEFLSLVNLCFNFEKIPQIKEYLNSERVIKRQYLPYKKQKEGENQNENENDQKLVQQKVPCEQNGFALPQKLSQNDEKIELAYWDGIRARGQSSYYLLAYSGLNYNIKKYTMQQYQEWVEKDKVEMLKKTPFANLPYVKDGELIITETPAVQEYIALRSGKKELLGVNFEEKVKIQQQYGIANDIFFKLYEVIFDKENCLKKMEEGYYKQNLEAKTNQLLEKIGKNGSQFLNGKLPSLPDFVFAECCKVFLEAFYDELHDNSTFEKIKQYVERFENIPEIQEFIKNSKDYVDRPYYTKFLAGWSSGIRSKNK</sequence>
<evidence type="ECO:0000256" key="1">
    <source>
        <dbReference type="ARBA" id="ARBA00003701"/>
    </source>
</evidence>
<dbReference type="InterPro" id="IPR036249">
    <property type="entry name" value="Thioredoxin-like_sf"/>
</dbReference>
<dbReference type="SUPFAM" id="SSF47616">
    <property type="entry name" value="GST C-terminal domain-like"/>
    <property type="match status" value="2"/>
</dbReference>
<dbReference type="EMBL" id="LDAU01000195">
    <property type="protein sequence ID" value="KRX00105.1"/>
    <property type="molecule type" value="Genomic_DNA"/>
</dbReference>
<dbReference type="InterPro" id="IPR004045">
    <property type="entry name" value="Glutathione_S-Trfase_N"/>
</dbReference>
<dbReference type="SFLD" id="SFLDS00019">
    <property type="entry name" value="Glutathione_Transferase_(cytos"/>
    <property type="match status" value="2"/>
</dbReference>
<evidence type="ECO:0000256" key="5">
    <source>
        <dbReference type="ARBA" id="ARBA00047960"/>
    </source>
</evidence>
<dbReference type="Pfam" id="PF14497">
    <property type="entry name" value="GST_C_3"/>
    <property type="match status" value="2"/>
</dbReference>
<proteinExistence type="inferred from homology"/>
<comment type="similarity">
    <text evidence="2">Belongs to the GST superfamily. Mu family.</text>
</comment>
<dbReference type="OrthoDB" id="410118at2759"/>
<dbReference type="PANTHER" id="PTHR11571:SF222">
    <property type="entry name" value="GLUTATHIONE TRANSFERASE"/>
    <property type="match status" value="1"/>
</dbReference>
<reference evidence="8 9" key="1">
    <citation type="journal article" date="2015" name="Sci. Rep.">
        <title>Genome of the facultative scuticociliatosis pathogen Pseudocohnilembus persalinus provides insight into its virulence through horizontal gene transfer.</title>
        <authorList>
            <person name="Xiong J."/>
            <person name="Wang G."/>
            <person name="Cheng J."/>
            <person name="Tian M."/>
            <person name="Pan X."/>
            <person name="Warren A."/>
            <person name="Jiang C."/>
            <person name="Yuan D."/>
            <person name="Miao W."/>
        </authorList>
    </citation>
    <scope>NUCLEOTIDE SEQUENCE [LARGE SCALE GENOMIC DNA]</scope>
    <source>
        <strain evidence="8">36N120E</strain>
    </source>
</reference>
<dbReference type="EC" id="2.5.1.18" evidence="3"/>
<evidence type="ECO:0000256" key="2">
    <source>
        <dbReference type="ARBA" id="ARBA00005861"/>
    </source>
</evidence>
<dbReference type="InterPro" id="IPR050213">
    <property type="entry name" value="GST_superfamily"/>
</dbReference>
<dbReference type="GO" id="GO:0004364">
    <property type="term" value="F:glutathione transferase activity"/>
    <property type="evidence" value="ECO:0007669"/>
    <property type="project" value="UniProtKB-EC"/>
</dbReference>
<comment type="caution">
    <text evidence="8">The sequence shown here is derived from an EMBL/GenBank/DDBJ whole genome shotgun (WGS) entry which is preliminary data.</text>
</comment>
<dbReference type="InterPro" id="IPR004046">
    <property type="entry name" value="GST_C"/>
</dbReference>
<dbReference type="Gene3D" id="3.40.30.10">
    <property type="entry name" value="Glutaredoxin"/>
    <property type="match status" value="2"/>
</dbReference>
<comment type="catalytic activity">
    <reaction evidence="5">
        <text>RX + glutathione = an S-substituted glutathione + a halide anion + H(+)</text>
        <dbReference type="Rhea" id="RHEA:16437"/>
        <dbReference type="ChEBI" id="CHEBI:15378"/>
        <dbReference type="ChEBI" id="CHEBI:16042"/>
        <dbReference type="ChEBI" id="CHEBI:17792"/>
        <dbReference type="ChEBI" id="CHEBI:57925"/>
        <dbReference type="ChEBI" id="CHEBI:90779"/>
        <dbReference type="EC" id="2.5.1.18"/>
    </reaction>
</comment>
<evidence type="ECO:0000259" key="6">
    <source>
        <dbReference type="PROSITE" id="PS50404"/>
    </source>
</evidence>
<dbReference type="PANTHER" id="PTHR11571">
    <property type="entry name" value="GLUTATHIONE S-TRANSFERASE"/>
    <property type="match status" value="1"/>
</dbReference>
<dbReference type="SUPFAM" id="SSF52833">
    <property type="entry name" value="Thioredoxin-like"/>
    <property type="match status" value="2"/>
</dbReference>
<dbReference type="PROSITE" id="PS50405">
    <property type="entry name" value="GST_CTER"/>
    <property type="match status" value="2"/>
</dbReference>
<evidence type="ECO:0000313" key="8">
    <source>
        <dbReference type="EMBL" id="KRX00105.1"/>
    </source>
</evidence>